<dbReference type="Proteomes" id="UP000029050">
    <property type="component" value="Unassembled WGS sequence"/>
</dbReference>
<dbReference type="PANTHER" id="PTHR36849:SF1">
    <property type="entry name" value="CYTOPLASMIC PROTEIN"/>
    <property type="match status" value="1"/>
</dbReference>
<dbReference type="EMBL" id="JGZI01000009">
    <property type="protein sequence ID" value="KFI82447.1"/>
    <property type="molecule type" value="Genomic_DNA"/>
</dbReference>
<dbReference type="InterPro" id="IPR052552">
    <property type="entry name" value="YeaO-like"/>
</dbReference>
<reference evidence="1 2" key="1">
    <citation type="submission" date="2014-03" db="EMBL/GenBank/DDBJ databases">
        <title>Genomics of Bifidobacteria.</title>
        <authorList>
            <person name="Ventura M."/>
            <person name="Milani C."/>
            <person name="Lugli G.A."/>
        </authorList>
    </citation>
    <scope>NUCLEOTIDE SEQUENCE [LARGE SCALE GENOMIC DNA]</scope>
    <source>
        <strain evidence="1 2">LMG 21775</strain>
    </source>
</reference>
<name>A0A087CGP7_9BIFI</name>
<dbReference type="eggNOG" id="COG3189">
    <property type="taxonomic scope" value="Bacteria"/>
</dbReference>
<comment type="caution">
    <text evidence="1">The sequence shown here is derived from an EMBL/GenBank/DDBJ whole genome shotgun (WGS) entry which is preliminary data.</text>
</comment>
<gene>
    <name evidence="1" type="ORF">BPSY_1298</name>
</gene>
<protein>
    <submittedName>
        <fullName evidence="1">Putative transcriptional regulator, MarR family</fullName>
    </submittedName>
</protein>
<dbReference type="STRING" id="218140.BPSY_1298"/>
<accession>A0A087CGP7</accession>
<organism evidence="1 2">
    <name type="scientific">Bifidobacterium psychraerophilum</name>
    <dbReference type="NCBI Taxonomy" id="218140"/>
    <lineage>
        <taxon>Bacteria</taxon>
        <taxon>Bacillati</taxon>
        <taxon>Actinomycetota</taxon>
        <taxon>Actinomycetes</taxon>
        <taxon>Bifidobacteriales</taxon>
        <taxon>Bifidobacteriaceae</taxon>
        <taxon>Bifidobacterium</taxon>
    </lineage>
</organism>
<evidence type="ECO:0000313" key="2">
    <source>
        <dbReference type="Proteomes" id="UP000029050"/>
    </source>
</evidence>
<dbReference type="AlphaFoldDB" id="A0A087CGP7"/>
<sequence length="133" mass="15487">MMRSAEQQLPCDCDIRIKRAYEQSEDSDGFRVLVDRLWPRGVSKQRADLDEWMKQIAPSPDLRTWWNHDPERMGEFSQRYRTELDDNPAVDELTGILRTHPVVTLIYAAKDSAVNHAAVLRDYMREHLAASES</sequence>
<dbReference type="PANTHER" id="PTHR36849">
    <property type="entry name" value="CYTOPLASMIC PROTEIN-RELATED"/>
    <property type="match status" value="1"/>
</dbReference>
<proteinExistence type="predicted"/>
<evidence type="ECO:0000313" key="1">
    <source>
        <dbReference type="EMBL" id="KFI82447.1"/>
    </source>
</evidence>
<keyword evidence="2" id="KW-1185">Reference proteome</keyword>
<dbReference type="Pfam" id="PF22752">
    <property type="entry name" value="DUF488-N3i"/>
    <property type="match status" value="1"/>
</dbReference>